<evidence type="ECO:0000313" key="2">
    <source>
        <dbReference type="Proteomes" id="UP000735302"/>
    </source>
</evidence>
<proteinExistence type="predicted"/>
<dbReference type="AlphaFoldDB" id="A0AAV3XZJ4"/>
<name>A0AAV3XZJ4_9GAST</name>
<accession>A0AAV3XZJ4</accession>
<dbReference type="Proteomes" id="UP000735302">
    <property type="component" value="Unassembled WGS sequence"/>
</dbReference>
<evidence type="ECO:0000313" key="1">
    <source>
        <dbReference type="EMBL" id="GFN75581.1"/>
    </source>
</evidence>
<gene>
    <name evidence="1" type="ORF">PoB_000208700</name>
</gene>
<protein>
    <submittedName>
        <fullName evidence="1">Uncharacterized protein</fullName>
    </submittedName>
</protein>
<keyword evidence="2" id="KW-1185">Reference proteome</keyword>
<comment type="caution">
    <text evidence="1">The sequence shown here is derived from an EMBL/GenBank/DDBJ whole genome shotgun (WGS) entry which is preliminary data.</text>
</comment>
<sequence>MGAGDVQDNKTEGSAVLGEDYNLSQYALHVQTLTAEVKTTTSNSSQIRFCPPTKKEMFIHTAQKMSPLLPVTAPVTIVLAVTLGCHPPAGPSPY</sequence>
<dbReference type="EMBL" id="BLXT01000273">
    <property type="protein sequence ID" value="GFN75581.1"/>
    <property type="molecule type" value="Genomic_DNA"/>
</dbReference>
<reference evidence="1 2" key="1">
    <citation type="journal article" date="2021" name="Elife">
        <title>Chloroplast acquisition without the gene transfer in kleptoplastic sea slugs, Plakobranchus ocellatus.</title>
        <authorList>
            <person name="Maeda T."/>
            <person name="Takahashi S."/>
            <person name="Yoshida T."/>
            <person name="Shimamura S."/>
            <person name="Takaki Y."/>
            <person name="Nagai Y."/>
            <person name="Toyoda A."/>
            <person name="Suzuki Y."/>
            <person name="Arimoto A."/>
            <person name="Ishii H."/>
            <person name="Satoh N."/>
            <person name="Nishiyama T."/>
            <person name="Hasebe M."/>
            <person name="Maruyama T."/>
            <person name="Minagawa J."/>
            <person name="Obokata J."/>
            <person name="Shigenobu S."/>
        </authorList>
    </citation>
    <scope>NUCLEOTIDE SEQUENCE [LARGE SCALE GENOMIC DNA]</scope>
</reference>
<organism evidence="1 2">
    <name type="scientific">Plakobranchus ocellatus</name>
    <dbReference type="NCBI Taxonomy" id="259542"/>
    <lineage>
        <taxon>Eukaryota</taxon>
        <taxon>Metazoa</taxon>
        <taxon>Spiralia</taxon>
        <taxon>Lophotrochozoa</taxon>
        <taxon>Mollusca</taxon>
        <taxon>Gastropoda</taxon>
        <taxon>Heterobranchia</taxon>
        <taxon>Euthyneura</taxon>
        <taxon>Panpulmonata</taxon>
        <taxon>Sacoglossa</taxon>
        <taxon>Placobranchoidea</taxon>
        <taxon>Plakobranchidae</taxon>
        <taxon>Plakobranchus</taxon>
    </lineage>
</organism>